<dbReference type="GO" id="GO:0046872">
    <property type="term" value="F:metal ion binding"/>
    <property type="evidence" value="ECO:0007669"/>
    <property type="project" value="UniProtKB-KW"/>
</dbReference>
<dbReference type="PANTHER" id="PTHR11067:SF9">
    <property type="entry name" value="INOSINE TRIPHOSPHATE PYROPHOSPHATASE"/>
    <property type="match status" value="1"/>
</dbReference>
<dbReference type="HAMAP" id="MF_01405">
    <property type="entry name" value="Non_canon_purine_NTPase"/>
    <property type="match status" value="1"/>
</dbReference>
<comment type="similarity">
    <text evidence="1 10 11">Belongs to the HAM1 NTPase family.</text>
</comment>
<evidence type="ECO:0000256" key="4">
    <source>
        <dbReference type="ARBA" id="ARBA00022741"/>
    </source>
</evidence>
<organism evidence="12">
    <name type="scientific">Cyanothece sp. (strain PCC 7425 / ATCC 29141)</name>
    <dbReference type="NCBI Taxonomy" id="395961"/>
    <lineage>
        <taxon>Bacteria</taxon>
        <taxon>Bacillati</taxon>
        <taxon>Cyanobacteriota</taxon>
        <taxon>Cyanophyceae</taxon>
        <taxon>Gomontiellales</taxon>
        <taxon>Cyanothecaceae</taxon>
        <taxon>Cyanothece</taxon>
    </lineage>
</organism>
<dbReference type="GO" id="GO:0035870">
    <property type="term" value="F:dITP diphosphatase activity"/>
    <property type="evidence" value="ECO:0007669"/>
    <property type="project" value="UniProtKB-UniRule"/>
</dbReference>
<evidence type="ECO:0000256" key="8">
    <source>
        <dbReference type="ARBA" id="ARBA00051875"/>
    </source>
</evidence>
<dbReference type="HOGENOM" id="CLU_082080_0_2_3"/>
<evidence type="ECO:0000256" key="2">
    <source>
        <dbReference type="ARBA" id="ARBA00011738"/>
    </source>
</evidence>
<dbReference type="STRING" id="395961.Cyan7425_4468"/>
<dbReference type="EMBL" id="CP001344">
    <property type="protein sequence ID" value="ACL46778.1"/>
    <property type="molecule type" value="Genomic_DNA"/>
</dbReference>
<evidence type="ECO:0000256" key="1">
    <source>
        <dbReference type="ARBA" id="ARBA00008023"/>
    </source>
</evidence>
<keyword evidence="7 10" id="KW-0546">Nucleotide metabolism</keyword>
<reference evidence="12" key="1">
    <citation type="submission" date="2009-01" db="EMBL/GenBank/DDBJ databases">
        <title>Complete sequence of chromosome Cyanothece sp. PCC 7425.</title>
        <authorList>
            <consortium name="US DOE Joint Genome Institute"/>
            <person name="Lucas S."/>
            <person name="Copeland A."/>
            <person name="Lapidus A."/>
            <person name="Glavina del Rio T."/>
            <person name="Dalin E."/>
            <person name="Tice H."/>
            <person name="Bruce D."/>
            <person name="Goodwin L."/>
            <person name="Pitluck S."/>
            <person name="Sims D."/>
            <person name="Meineke L."/>
            <person name="Brettin T."/>
            <person name="Detter J.C."/>
            <person name="Han C."/>
            <person name="Larimer F."/>
            <person name="Land M."/>
            <person name="Hauser L."/>
            <person name="Kyrpides N."/>
            <person name="Ovchinnikova G."/>
            <person name="Liberton M."/>
            <person name="Stoeckel J."/>
            <person name="Banerjee A."/>
            <person name="Singh A."/>
            <person name="Page L."/>
            <person name="Sato H."/>
            <person name="Zhao L."/>
            <person name="Sherman L."/>
            <person name="Pakrasi H."/>
            <person name="Richardson P."/>
        </authorList>
    </citation>
    <scope>NUCLEOTIDE SEQUENCE</scope>
    <source>
        <strain evidence="12">PCC 7425</strain>
    </source>
</reference>
<comment type="catalytic activity">
    <reaction evidence="9 10">
        <text>XTP + H2O = XMP + diphosphate + H(+)</text>
        <dbReference type="Rhea" id="RHEA:28610"/>
        <dbReference type="ChEBI" id="CHEBI:15377"/>
        <dbReference type="ChEBI" id="CHEBI:15378"/>
        <dbReference type="ChEBI" id="CHEBI:33019"/>
        <dbReference type="ChEBI" id="CHEBI:57464"/>
        <dbReference type="ChEBI" id="CHEBI:61314"/>
        <dbReference type="EC" id="3.6.1.66"/>
    </reaction>
</comment>
<keyword evidence="5 10" id="KW-0378">Hydrolase</keyword>
<evidence type="ECO:0000256" key="5">
    <source>
        <dbReference type="ARBA" id="ARBA00022801"/>
    </source>
</evidence>
<name>B8HK28_CYAP4</name>
<feature type="binding site" evidence="10">
    <location>
        <begin position="146"/>
        <end position="149"/>
    </location>
    <ligand>
        <name>substrate</name>
    </ligand>
</feature>
<dbReference type="OrthoDB" id="9807456at2"/>
<dbReference type="eggNOG" id="COG0127">
    <property type="taxonomic scope" value="Bacteria"/>
</dbReference>
<evidence type="ECO:0000256" key="7">
    <source>
        <dbReference type="ARBA" id="ARBA00023080"/>
    </source>
</evidence>
<feature type="binding site" evidence="10">
    <location>
        <begin position="8"/>
        <end position="13"/>
    </location>
    <ligand>
        <name>substrate</name>
    </ligand>
</feature>
<feature type="binding site" evidence="10">
    <location>
        <position position="68"/>
    </location>
    <ligand>
        <name>substrate</name>
    </ligand>
</feature>
<proteinExistence type="inferred from homology"/>
<dbReference type="InterPro" id="IPR020922">
    <property type="entry name" value="dITP/XTP_pyrophosphatase"/>
</dbReference>
<evidence type="ECO:0000313" key="12">
    <source>
        <dbReference type="EMBL" id="ACL46778.1"/>
    </source>
</evidence>
<feature type="binding site" evidence="10">
    <location>
        <position position="38"/>
    </location>
    <ligand>
        <name>Mg(2+)</name>
        <dbReference type="ChEBI" id="CHEBI:18420"/>
    </ligand>
</feature>
<comment type="catalytic activity">
    <reaction evidence="8 10">
        <text>dITP + H2O = dIMP + diphosphate + H(+)</text>
        <dbReference type="Rhea" id="RHEA:28342"/>
        <dbReference type="ChEBI" id="CHEBI:15377"/>
        <dbReference type="ChEBI" id="CHEBI:15378"/>
        <dbReference type="ChEBI" id="CHEBI:33019"/>
        <dbReference type="ChEBI" id="CHEBI:61194"/>
        <dbReference type="ChEBI" id="CHEBI:61382"/>
        <dbReference type="EC" id="3.6.1.66"/>
    </reaction>
</comment>
<dbReference type="GO" id="GO:0005829">
    <property type="term" value="C:cytosol"/>
    <property type="evidence" value="ECO:0007669"/>
    <property type="project" value="TreeGrafter"/>
</dbReference>
<dbReference type="InterPro" id="IPR029001">
    <property type="entry name" value="ITPase-like_fam"/>
</dbReference>
<dbReference type="Pfam" id="PF01725">
    <property type="entry name" value="Ham1p_like"/>
    <property type="match status" value="1"/>
</dbReference>
<sequence>MPILVVASHNPGKVKEFQTYFQDLPWQLILMPADLEIEETGETFADNACLKASTVARLTGNWAIADDSGLEVAALNGQPGVYSARYGATDPDRIQRLLTELGQEPNRTARFVCAIAVARPTGEIALQTEGVCPGEILSTPQGEGGFGYDPIFYVPEKQMTFAQMPSTVKQQISHRGRALRSLLPQLSLLLNRA</sequence>
<protein>
    <recommendedName>
        <fullName evidence="10">dITP/XTP pyrophosphatase</fullName>
        <ecNumber evidence="10">3.6.1.66</ecNumber>
    </recommendedName>
    <alternativeName>
        <fullName evidence="10">Non-canonical purine NTP pyrophosphatase</fullName>
    </alternativeName>
    <alternativeName>
        <fullName evidence="10">Non-standard purine NTP pyrophosphatase</fullName>
    </alternativeName>
    <alternativeName>
        <fullName evidence="10">Nucleoside-triphosphate diphosphatase</fullName>
    </alternativeName>
    <alternativeName>
        <fullName evidence="10">Nucleoside-triphosphate pyrophosphatase</fullName>
        <shortName evidence="10">NTPase</shortName>
    </alternativeName>
</protein>
<evidence type="ECO:0000256" key="10">
    <source>
        <dbReference type="HAMAP-Rule" id="MF_01405"/>
    </source>
</evidence>
<dbReference type="FunFam" id="3.90.950.10:FF:000001">
    <property type="entry name" value="dITP/XTP pyrophosphatase"/>
    <property type="match status" value="1"/>
</dbReference>
<dbReference type="CDD" id="cd00515">
    <property type="entry name" value="HAM1"/>
    <property type="match status" value="1"/>
</dbReference>
<dbReference type="GO" id="GO:0000166">
    <property type="term" value="F:nucleotide binding"/>
    <property type="evidence" value="ECO:0007669"/>
    <property type="project" value="UniProtKB-KW"/>
</dbReference>
<evidence type="ECO:0000256" key="3">
    <source>
        <dbReference type="ARBA" id="ARBA00022723"/>
    </source>
</evidence>
<keyword evidence="3 10" id="KW-0479">Metal-binding</keyword>
<dbReference type="InterPro" id="IPR002637">
    <property type="entry name" value="RdgB/HAM1"/>
</dbReference>
<feature type="binding site" evidence="10">
    <location>
        <begin position="174"/>
        <end position="175"/>
    </location>
    <ligand>
        <name>substrate</name>
    </ligand>
</feature>
<comment type="subunit">
    <text evidence="2 10">Homodimer.</text>
</comment>
<evidence type="ECO:0000256" key="11">
    <source>
        <dbReference type="RuleBase" id="RU003781"/>
    </source>
</evidence>
<dbReference type="GO" id="GO:0009146">
    <property type="term" value="P:purine nucleoside triphosphate catabolic process"/>
    <property type="evidence" value="ECO:0007669"/>
    <property type="project" value="UniProtKB-UniRule"/>
</dbReference>
<comment type="cofactor">
    <cofactor evidence="10">
        <name>Mg(2+)</name>
        <dbReference type="ChEBI" id="CHEBI:18420"/>
    </cofactor>
    <text evidence="10">Binds 1 Mg(2+) ion per subunit.</text>
</comment>
<dbReference type="SUPFAM" id="SSF52972">
    <property type="entry name" value="ITPase-like"/>
    <property type="match status" value="1"/>
</dbReference>
<dbReference type="GO" id="GO:0036220">
    <property type="term" value="F:ITP diphosphatase activity"/>
    <property type="evidence" value="ECO:0007669"/>
    <property type="project" value="UniProtKB-UniRule"/>
</dbReference>
<keyword evidence="4 10" id="KW-0547">Nucleotide-binding</keyword>
<dbReference type="KEGG" id="cyn:Cyan7425_4468"/>
<evidence type="ECO:0000256" key="9">
    <source>
        <dbReference type="ARBA" id="ARBA00052017"/>
    </source>
</evidence>
<dbReference type="EC" id="3.6.1.66" evidence="10"/>
<comment type="catalytic activity">
    <reaction evidence="10">
        <text>ITP + H2O = IMP + diphosphate + H(+)</text>
        <dbReference type="Rhea" id="RHEA:29399"/>
        <dbReference type="ChEBI" id="CHEBI:15377"/>
        <dbReference type="ChEBI" id="CHEBI:15378"/>
        <dbReference type="ChEBI" id="CHEBI:33019"/>
        <dbReference type="ChEBI" id="CHEBI:58053"/>
        <dbReference type="ChEBI" id="CHEBI:61402"/>
        <dbReference type="EC" id="3.6.1.66"/>
    </reaction>
</comment>
<keyword evidence="6 10" id="KW-0460">Magnesium</keyword>
<dbReference type="AlphaFoldDB" id="B8HK28"/>
<dbReference type="GO" id="GO:0017111">
    <property type="term" value="F:ribonucleoside triphosphate phosphatase activity"/>
    <property type="evidence" value="ECO:0007669"/>
    <property type="project" value="InterPro"/>
</dbReference>
<dbReference type="GO" id="GO:0036222">
    <property type="term" value="F:XTP diphosphatase activity"/>
    <property type="evidence" value="ECO:0007669"/>
    <property type="project" value="UniProtKB-UniRule"/>
</dbReference>
<feature type="active site" description="Proton acceptor" evidence="10">
    <location>
        <position position="67"/>
    </location>
</feature>
<dbReference type="PANTHER" id="PTHR11067">
    <property type="entry name" value="INOSINE TRIPHOSPHATE PYROPHOSPHATASE/HAM1 PROTEIN"/>
    <property type="match status" value="1"/>
</dbReference>
<dbReference type="GO" id="GO:0009117">
    <property type="term" value="P:nucleotide metabolic process"/>
    <property type="evidence" value="ECO:0007669"/>
    <property type="project" value="UniProtKB-KW"/>
</dbReference>
<gene>
    <name evidence="12" type="ordered locus">Cyan7425_4468</name>
</gene>
<feature type="binding site" evidence="10">
    <location>
        <position position="169"/>
    </location>
    <ligand>
        <name>substrate</name>
    </ligand>
</feature>
<accession>B8HK28</accession>
<dbReference type="Gene3D" id="3.90.950.10">
    <property type="match status" value="1"/>
</dbReference>
<dbReference type="NCBIfam" id="TIGR00042">
    <property type="entry name" value="RdgB/HAM1 family non-canonical purine NTP pyrophosphatase"/>
    <property type="match status" value="1"/>
</dbReference>
<feature type="binding site" evidence="10">
    <location>
        <position position="67"/>
    </location>
    <ligand>
        <name>Mg(2+)</name>
        <dbReference type="ChEBI" id="CHEBI:18420"/>
    </ligand>
</feature>
<comment type="function">
    <text evidence="10">Pyrophosphatase that catalyzes the hydrolysis of nucleoside triphosphates to their monophosphate derivatives, with a high preference for the non-canonical purine nucleotides XTP (xanthosine triphosphate), dITP (deoxyinosine triphosphate) and ITP. Seems to function as a house-cleaning enzyme that removes non-canonical purine nucleotides from the nucleotide pool, thus preventing their incorporation into DNA/RNA and avoiding chromosomal lesions.</text>
</comment>
<evidence type="ECO:0000256" key="6">
    <source>
        <dbReference type="ARBA" id="ARBA00022842"/>
    </source>
</evidence>